<evidence type="ECO:0000313" key="3">
    <source>
        <dbReference type="Proteomes" id="UP001562065"/>
    </source>
</evidence>
<feature type="signal peptide" evidence="1">
    <location>
        <begin position="1"/>
        <end position="17"/>
    </location>
</feature>
<dbReference type="Proteomes" id="UP001562065">
    <property type="component" value="Unassembled WGS sequence"/>
</dbReference>
<dbReference type="PROSITE" id="PS51257">
    <property type="entry name" value="PROKAR_LIPOPROTEIN"/>
    <property type="match status" value="1"/>
</dbReference>
<keyword evidence="3" id="KW-1185">Reference proteome</keyword>
<keyword evidence="1" id="KW-0732">Signal</keyword>
<feature type="chain" id="PRO_5046397119" evidence="1">
    <location>
        <begin position="18"/>
        <end position="95"/>
    </location>
</feature>
<gene>
    <name evidence="2" type="ORF">AB5I84_10205</name>
</gene>
<evidence type="ECO:0000313" key="2">
    <source>
        <dbReference type="EMBL" id="MEY1662519.1"/>
    </source>
</evidence>
<dbReference type="RefSeq" id="WP_369455753.1">
    <property type="nucleotide sequence ID" value="NZ_JBGCUO010000001.1"/>
</dbReference>
<proteinExistence type="predicted"/>
<protein>
    <submittedName>
        <fullName evidence="2">Uncharacterized protein</fullName>
    </submittedName>
</protein>
<dbReference type="EMBL" id="JBGCUO010000001">
    <property type="protein sequence ID" value="MEY1662519.1"/>
    <property type="molecule type" value="Genomic_DNA"/>
</dbReference>
<comment type="caution">
    <text evidence="2">The sequence shown here is derived from an EMBL/GenBank/DDBJ whole genome shotgun (WGS) entry which is preliminary data.</text>
</comment>
<reference evidence="2 3" key="1">
    <citation type="submission" date="2024-07" db="EMBL/GenBank/DDBJ databases">
        <authorList>
            <person name="Ren Q."/>
        </authorList>
    </citation>
    <scope>NUCLEOTIDE SEQUENCE [LARGE SCALE GENOMIC DNA]</scope>
    <source>
        <strain evidence="2 3">REN37</strain>
    </source>
</reference>
<name>A0ABV4AI61_9GAMM</name>
<evidence type="ECO:0000256" key="1">
    <source>
        <dbReference type="SAM" id="SignalP"/>
    </source>
</evidence>
<accession>A0ABV4AI61</accession>
<organism evidence="2 3">
    <name type="scientific">Isoalcanivorax beigongshangi</name>
    <dbReference type="NCBI Taxonomy" id="3238810"/>
    <lineage>
        <taxon>Bacteria</taxon>
        <taxon>Pseudomonadati</taxon>
        <taxon>Pseudomonadota</taxon>
        <taxon>Gammaproteobacteria</taxon>
        <taxon>Oceanospirillales</taxon>
        <taxon>Alcanivoracaceae</taxon>
        <taxon>Isoalcanivorax</taxon>
    </lineage>
</organism>
<sequence>MRTVVLLSVLSCSALLGACTHDPTDPLPVSSQRVAAVEHLFPSLQQLHRDVRTGETVLQIHPSDMQAPDLQGRMDAAAQILGSPVRLQVLNGPTR</sequence>